<evidence type="ECO:0000313" key="1">
    <source>
        <dbReference type="EMBL" id="KAF5347418.1"/>
    </source>
</evidence>
<proteinExistence type="predicted"/>
<dbReference type="EMBL" id="JAACJM010000095">
    <property type="protein sequence ID" value="KAF5347418.1"/>
    <property type="molecule type" value="Genomic_DNA"/>
</dbReference>
<comment type="caution">
    <text evidence="1">The sequence shown here is derived from an EMBL/GenBank/DDBJ whole genome shotgun (WGS) entry which is preliminary data.</text>
</comment>
<dbReference type="Proteomes" id="UP000559256">
    <property type="component" value="Unassembled WGS sequence"/>
</dbReference>
<protein>
    <submittedName>
        <fullName evidence="1">Uncharacterized protein</fullName>
    </submittedName>
</protein>
<sequence>MDLDEGLGLDARLKRFDESAASGDKSRLVVWAGQGVGLTEQGYFVCDVVKQLHKDAVSALESGFQLVAEQ</sequence>
<dbReference type="AlphaFoldDB" id="A0A8H5CTN3"/>
<keyword evidence="2" id="KW-1185">Reference proteome</keyword>
<gene>
    <name evidence="1" type="ORF">D9758_011264</name>
</gene>
<name>A0A8H5CTN3_9AGAR</name>
<evidence type="ECO:0000313" key="2">
    <source>
        <dbReference type="Proteomes" id="UP000559256"/>
    </source>
</evidence>
<dbReference type="OrthoDB" id="2349068at2759"/>
<accession>A0A8H5CTN3</accession>
<organism evidence="1 2">
    <name type="scientific">Tetrapyrgos nigripes</name>
    <dbReference type="NCBI Taxonomy" id="182062"/>
    <lineage>
        <taxon>Eukaryota</taxon>
        <taxon>Fungi</taxon>
        <taxon>Dikarya</taxon>
        <taxon>Basidiomycota</taxon>
        <taxon>Agaricomycotina</taxon>
        <taxon>Agaricomycetes</taxon>
        <taxon>Agaricomycetidae</taxon>
        <taxon>Agaricales</taxon>
        <taxon>Marasmiineae</taxon>
        <taxon>Marasmiaceae</taxon>
        <taxon>Tetrapyrgos</taxon>
    </lineage>
</organism>
<reference evidence="1 2" key="1">
    <citation type="journal article" date="2020" name="ISME J.">
        <title>Uncovering the hidden diversity of litter-decomposition mechanisms in mushroom-forming fungi.</title>
        <authorList>
            <person name="Floudas D."/>
            <person name="Bentzer J."/>
            <person name="Ahren D."/>
            <person name="Johansson T."/>
            <person name="Persson P."/>
            <person name="Tunlid A."/>
        </authorList>
    </citation>
    <scope>NUCLEOTIDE SEQUENCE [LARGE SCALE GENOMIC DNA]</scope>
    <source>
        <strain evidence="1 2">CBS 291.85</strain>
    </source>
</reference>